<dbReference type="EMBL" id="LNQP01000092">
    <property type="protein sequence ID" value="KSU86337.1"/>
    <property type="molecule type" value="Genomic_DNA"/>
</dbReference>
<dbReference type="Proteomes" id="UP000053681">
    <property type="component" value="Unassembled WGS sequence"/>
</dbReference>
<dbReference type="RefSeq" id="WP_025910410.1">
    <property type="nucleotide sequence ID" value="NZ_KQ758706.1"/>
</dbReference>
<dbReference type="SFLD" id="SFLDG01140">
    <property type="entry name" value="C2.B:_Phosphomannomutase_and_P"/>
    <property type="match status" value="1"/>
</dbReference>
<accession>A0A0V8JH26</accession>
<evidence type="ECO:0000313" key="1">
    <source>
        <dbReference type="EMBL" id="KSU86337.1"/>
    </source>
</evidence>
<dbReference type="Pfam" id="PF08282">
    <property type="entry name" value="Hydrolase_3"/>
    <property type="match status" value="1"/>
</dbReference>
<dbReference type="GO" id="GO:0005829">
    <property type="term" value="C:cytosol"/>
    <property type="evidence" value="ECO:0007669"/>
    <property type="project" value="TreeGrafter"/>
</dbReference>
<dbReference type="NCBIfam" id="TIGR01484">
    <property type="entry name" value="HAD-SF-IIB"/>
    <property type="match status" value="1"/>
</dbReference>
<name>A0A0V8JH26_9BACI</name>
<dbReference type="CDD" id="cd07516">
    <property type="entry name" value="HAD_Pase"/>
    <property type="match status" value="1"/>
</dbReference>
<organism evidence="1 2">
    <name type="scientific">Priestia veravalensis</name>
    <dbReference type="NCBI Taxonomy" id="1414648"/>
    <lineage>
        <taxon>Bacteria</taxon>
        <taxon>Bacillati</taxon>
        <taxon>Bacillota</taxon>
        <taxon>Bacilli</taxon>
        <taxon>Bacillales</taxon>
        <taxon>Bacillaceae</taxon>
        <taxon>Priestia</taxon>
    </lineage>
</organism>
<evidence type="ECO:0000313" key="2">
    <source>
        <dbReference type="Proteomes" id="UP000053681"/>
    </source>
</evidence>
<dbReference type="Gene3D" id="3.30.1240.10">
    <property type="match status" value="1"/>
</dbReference>
<dbReference type="PANTHER" id="PTHR10000">
    <property type="entry name" value="PHOSPHOSERINE PHOSPHATASE"/>
    <property type="match status" value="1"/>
</dbReference>
<proteinExistence type="predicted"/>
<gene>
    <name evidence="1" type="ORF">AS180_19145</name>
</gene>
<dbReference type="PANTHER" id="PTHR10000:SF55">
    <property type="entry name" value="5-AMINO-6-(5-PHOSPHO-D-RIBITYLAMINO)URACIL PHOSPHATASE YCSE"/>
    <property type="match status" value="1"/>
</dbReference>
<protein>
    <submittedName>
        <fullName evidence="1">Hydrolase</fullName>
    </submittedName>
</protein>
<dbReference type="SFLD" id="SFLDS00003">
    <property type="entry name" value="Haloacid_Dehalogenase"/>
    <property type="match status" value="1"/>
</dbReference>
<dbReference type="SUPFAM" id="SSF56784">
    <property type="entry name" value="HAD-like"/>
    <property type="match status" value="1"/>
</dbReference>
<dbReference type="InterPro" id="IPR023214">
    <property type="entry name" value="HAD_sf"/>
</dbReference>
<reference evidence="1 2" key="1">
    <citation type="submission" date="2015-11" db="EMBL/GenBank/DDBJ databases">
        <title>Bacillus caseinolyticus sp nov.</title>
        <authorList>
            <person name="Dastager S.G."/>
            <person name="Mawlankar R."/>
        </authorList>
    </citation>
    <scope>NUCLEOTIDE SEQUENCE [LARGE SCALE GENOMIC DNA]</scope>
    <source>
        <strain evidence="1 2">SGD-V-76</strain>
    </source>
</reference>
<dbReference type="GO" id="GO:0000287">
    <property type="term" value="F:magnesium ion binding"/>
    <property type="evidence" value="ECO:0007669"/>
    <property type="project" value="TreeGrafter"/>
</dbReference>
<dbReference type="NCBIfam" id="TIGR00099">
    <property type="entry name" value="Cof-subfamily"/>
    <property type="match status" value="1"/>
</dbReference>
<keyword evidence="2" id="KW-1185">Reference proteome</keyword>
<comment type="caution">
    <text evidence="1">The sequence shown here is derived from an EMBL/GenBank/DDBJ whole genome shotgun (WGS) entry which is preliminary data.</text>
</comment>
<dbReference type="AlphaFoldDB" id="A0A0V8JH26"/>
<dbReference type="Gene3D" id="3.40.50.1000">
    <property type="entry name" value="HAD superfamily/HAD-like"/>
    <property type="match status" value="1"/>
</dbReference>
<dbReference type="SFLD" id="SFLDG01144">
    <property type="entry name" value="C2.B.4:_PGP_Like"/>
    <property type="match status" value="1"/>
</dbReference>
<keyword evidence="1" id="KW-0378">Hydrolase</keyword>
<dbReference type="InterPro" id="IPR036412">
    <property type="entry name" value="HAD-like_sf"/>
</dbReference>
<dbReference type="InterPro" id="IPR000150">
    <property type="entry name" value="Cof"/>
</dbReference>
<dbReference type="InterPro" id="IPR006379">
    <property type="entry name" value="HAD-SF_hydro_IIB"/>
</dbReference>
<sequence>MIKCVATDMDGTLVNSEQKISVENSKAIKAAQREGVEVIVATGRSYEEAAFLLKEAGIETFLICINGAEVRNKKGEKLEAFGMSLDKIKAVEEVFNKHELYFEVYTSDGTYSNDYDKALSVVMDIYMSASLKNQYDELLKAAKKRFEEGKVKLIEEYEPLFQDSNILIYKMLAFSFDDEKLNRAREELKAFHGIAVSSSGKENIEVNSEEAQKGIALEKFVKSRGISLQETMAIGDNYNDLSMFHKAGRAVAMGNAPDEIKRHAHVVTKTNDEHGVAEAIESIFKPV</sequence>
<dbReference type="GO" id="GO:0016791">
    <property type="term" value="F:phosphatase activity"/>
    <property type="evidence" value="ECO:0007669"/>
    <property type="project" value="TreeGrafter"/>
</dbReference>